<dbReference type="Pfam" id="PF04055">
    <property type="entry name" value="Radical_SAM"/>
    <property type="match status" value="1"/>
</dbReference>
<dbReference type="Gene3D" id="3.80.30.20">
    <property type="entry name" value="tm_1862 like domain"/>
    <property type="match status" value="1"/>
</dbReference>
<dbReference type="PANTHER" id="PTHR13932:SF1">
    <property type="entry name" value="OXYGEN-INDEPENDENT COPROPORPHYRINOGEN-III OXIDASE-LIKE PROTEIN HEMZ"/>
    <property type="match status" value="1"/>
</dbReference>
<gene>
    <name evidence="2" type="ORF">bsdE14_00330</name>
</gene>
<dbReference type="InterPro" id="IPR023995">
    <property type="entry name" value="HemZ"/>
</dbReference>
<dbReference type="NCBIfam" id="NF006060">
    <property type="entry name" value="PRK08207.1-3"/>
    <property type="match status" value="1"/>
</dbReference>
<dbReference type="PROSITE" id="PS51918">
    <property type="entry name" value="RADICAL_SAM"/>
    <property type="match status" value="1"/>
</dbReference>
<evidence type="ECO:0000313" key="2">
    <source>
        <dbReference type="EMBL" id="GLC28623.1"/>
    </source>
</evidence>
<dbReference type="Proteomes" id="UP001208567">
    <property type="component" value="Unassembled WGS sequence"/>
</dbReference>
<dbReference type="SFLD" id="SFLDF00310">
    <property type="entry name" value="oxygen-independent_coproporphy"/>
    <property type="match status" value="1"/>
</dbReference>
<dbReference type="SMART" id="SM00729">
    <property type="entry name" value="Elp3"/>
    <property type="match status" value="1"/>
</dbReference>
<dbReference type="EMBL" id="BRXR01000001">
    <property type="protein sequence ID" value="GLC28623.1"/>
    <property type="molecule type" value="Genomic_DNA"/>
</dbReference>
<dbReference type="SFLD" id="SFLDS00029">
    <property type="entry name" value="Radical_SAM"/>
    <property type="match status" value="1"/>
</dbReference>
<dbReference type="InterPro" id="IPR034505">
    <property type="entry name" value="Coproporphyrinogen-III_oxidase"/>
</dbReference>
<evidence type="ECO:0000313" key="3">
    <source>
        <dbReference type="Proteomes" id="UP001208567"/>
    </source>
</evidence>
<name>A0ABQ5N0C4_9CLOT</name>
<accession>A0ABQ5N0C4</accession>
<dbReference type="InterPro" id="IPR007197">
    <property type="entry name" value="rSAM"/>
</dbReference>
<dbReference type="NCBIfam" id="TIGR03994">
    <property type="entry name" value="rSAM_HemZ"/>
    <property type="match status" value="1"/>
</dbReference>
<dbReference type="InterPro" id="IPR006638">
    <property type="entry name" value="Elp3/MiaA/NifB-like_rSAM"/>
</dbReference>
<dbReference type="InterPro" id="IPR058240">
    <property type="entry name" value="rSAM_sf"/>
</dbReference>
<evidence type="ECO:0000259" key="1">
    <source>
        <dbReference type="PROSITE" id="PS51918"/>
    </source>
</evidence>
<protein>
    <submittedName>
        <fullName evidence="2">Coproporphyrinogen III oxidase</fullName>
    </submittedName>
</protein>
<dbReference type="SFLD" id="SFLDG01065">
    <property type="entry name" value="anaerobic_coproporphyrinogen-I"/>
    <property type="match status" value="1"/>
</dbReference>
<reference evidence="2 3" key="1">
    <citation type="journal article" date="2024" name="Int. J. Syst. Evol. Microbiol.">
        <title>Clostridium omnivorum sp. nov., isolated from anoxic soil under the treatment of reductive soil disinfestation.</title>
        <authorList>
            <person name="Ueki A."/>
            <person name="Tonouchi A."/>
            <person name="Kaku N."/>
            <person name="Honma S."/>
            <person name="Ueki K."/>
        </authorList>
    </citation>
    <scope>NUCLEOTIDE SEQUENCE [LARGE SCALE GENOMIC DNA]</scope>
    <source>
        <strain evidence="2 3">E14</strain>
    </source>
</reference>
<proteinExistence type="predicted"/>
<dbReference type="InterPro" id="IPR023404">
    <property type="entry name" value="rSAM_horseshoe"/>
</dbReference>
<dbReference type="SUPFAM" id="SSF102114">
    <property type="entry name" value="Radical SAM enzymes"/>
    <property type="match status" value="1"/>
</dbReference>
<sequence length="483" mass="55941">MIKIKLNDMTFRYDVFQMFSIFYKSENIKFVEAAEEPTSSNFDESFIVFIDDKGIQIIDAGYKSYFEFDNNFVKKENVKREIFKFLSNKTRKEMPWGILIGIRPSKIALSLLNEGKSDEEIIHIYSKRYFAREDKARLCIDVAKLEEGIVNKDKNTVSIYIGMPFCPTRCIYCSFASNPISSCSKLVEPYLSALTKEIATMGNYIREKELKIQCIYFGGGTPTSVDNLQFENIMKEIHNNLCSINEVEEFTVECGRPDSITYEKLLTMKKFGVHRISINPQTMNDDTLKRIGRNHSSNDVIDKFNLARSCGFDNINMDLIVGLQGEGLEQVLNTCDKIYKLNPESITVHGMSIKRSSRLHENIVNKIKLEEKSQNELNSMYEATVNLAERLHMSPYYMYRQKNMVGNMENVGYTKQHKESIYNIQMMEEKQTIIALGADAVSKVVFLDENRIERFGNTKDVREYISRIDEMIHNKIKLLDTLY</sequence>
<feature type="domain" description="Radical SAM core" evidence="1">
    <location>
        <begin position="151"/>
        <end position="394"/>
    </location>
</feature>
<dbReference type="PANTHER" id="PTHR13932">
    <property type="entry name" value="COPROPORPHYRINIGEN III OXIDASE"/>
    <property type="match status" value="1"/>
</dbReference>
<keyword evidence="3" id="KW-1185">Reference proteome</keyword>
<dbReference type="SFLD" id="SFLDG01082">
    <property type="entry name" value="B12-binding_domain_containing"/>
    <property type="match status" value="1"/>
</dbReference>
<organism evidence="2 3">
    <name type="scientific">Clostridium omnivorum</name>
    <dbReference type="NCBI Taxonomy" id="1604902"/>
    <lineage>
        <taxon>Bacteria</taxon>
        <taxon>Bacillati</taxon>
        <taxon>Bacillota</taxon>
        <taxon>Clostridia</taxon>
        <taxon>Eubacteriales</taxon>
        <taxon>Clostridiaceae</taxon>
        <taxon>Clostridium</taxon>
    </lineage>
</organism>
<comment type="caution">
    <text evidence="2">The sequence shown here is derived from an EMBL/GenBank/DDBJ whole genome shotgun (WGS) entry which is preliminary data.</text>
</comment>